<evidence type="ECO:0000313" key="2">
    <source>
        <dbReference type="EMBL" id="CAG8580514.1"/>
    </source>
</evidence>
<keyword evidence="3" id="KW-1185">Reference proteome</keyword>
<proteinExistence type="predicted"/>
<organism evidence="2 3">
    <name type="scientific">Funneliformis mosseae</name>
    <name type="common">Endomycorrhizal fungus</name>
    <name type="synonym">Glomus mosseae</name>
    <dbReference type="NCBI Taxonomy" id="27381"/>
    <lineage>
        <taxon>Eukaryota</taxon>
        <taxon>Fungi</taxon>
        <taxon>Fungi incertae sedis</taxon>
        <taxon>Mucoromycota</taxon>
        <taxon>Glomeromycotina</taxon>
        <taxon>Glomeromycetes</taxon>
        <taxon>Glomerales</taxon>
        <taxon>Glomeraceae</taxon>
        <taxon>Funneliformis</taxon>
    </lineage>
</organism>
<keyword evidence="1" id="KW-0472">Membrane</keyword>
<name>A0A9N9G4W0_FUNMO</name>
<sequence>MFFHIAENQIFMSFSFSTFLTLLRIFNIPPKKTRKNKVHQLFKKLTNVYEYSEDFVCKAVPNPEPLLALEIFREGFLEPVTILKKKPAAKWRDRDILPIAKLIAGRVSIDAIRDNFGDANAFESIIEKFTDYILCHPKIQALIDPIYVVVDLSSVENLALPANIANYPPNTTLRPIPQVLVNPSNHIFSFATGTDAHHFIGWLQDANPGVIAYLLHTATPLM</sequence>
<keyword evidence="1" id="KW-0812">Transmembrane</keyword>
<reference evidence="2" key="1">
    <citation type="submission" date="2021-06" db="EMBL/GenBank/DDBJ databases">
        <authorList>
            <person name="Kallberg Y."/>
            <person name="Tangrot J."/>
            <person name="Rosling A."/>
        </authorList>
    </citation>
    <scope>NUCLEOTIDE SEQUENCE</scope>
    <source>
        <strain evidence="2">87-6 pot B 2015</strain>
    </source>
</reference>
<accession>A0A9N9G4W0</accession>
<feature type="transmembrane region" description="Helical" evidence="1">
    <location>
        <begin position="6"/>
        <end position="26"/>
    </location>
</feature>
<dbReference type="AlphaFoldDB" id="A0A9N9G4W0"/>
<protein>
    <submittedName>
        <fullName evidence="2">1857_t:CDS:1</fullName>
    </submittedName>
</protein>
<keyword evidence="1" id="KW-1133">Transmembrane helix</keyword>
<dbReference type="Proteomes" id="UP000789375">
    <property type="component" value="Unassembled WGS sequence"/>
</dbReference>
<evidence type="ECO:0000313" key="3">
    <source>
        <dbReference type="Proteomes" id="UP000789375"/>
    </source>
</evidence>
<comment type="caution">
    <text evidence="2">The sequence shown here is derived from an EMBL/GenBank/DDBJ whole genome shotgun (WGS) entry which is preliminary data.</text>
</comment>
<dbReference type="EMBL" id="CAJVPP010001957">
    <property type="protein sequence ID" value="CAG8580514.1"/>
    <property type="molecule type" value="Genomic_DNA"/>
</dbReference>
<evidence type="ECO:0000256" key="1">
    <source>
        <dbReference type="SAM" id="Phobius"/>
    </source>
</evidence>
<gene>
    <name evidence="2" type="ORF">FMOSSE_LOCUS7923</name>
</gene>